<dbReference type="RefSeq" id="WP_008538196.1">
    <property type="nucleotide sequence ID" value="NZ_JH601090.1"/>
</dbReference>
<keyword evidence="3" id="KW-1185">Reference proteome</keyword>
<dbReference type="GeneID" id="62778366"/>
<evidence type="ECO:0000256" key="1">
    <source>
        <dbReference type="SAM" id="Phobius"/>
    </source>
</evidence>
<name>A0ABP2NLB0_9FIRM</name>
<gene>
    <name evidence="2" type="ORF">HMPREF9454_00924</name>
</gene>
<comment type="caution">
    <text evidence="2">The sequence shown here is derived from an EMBL/GenBank/DDBJ whole genome shotgun (WGS) entry which is preliminary data.</text>
</comment>
<organism evidence="2 3">
    <name type="scientific">Megamonas funiformis YIT 11815</name>
    <dbReference type="NCBI Taxonomy" id="742816"/>
    <lineage>
        <taxon>Bacteria</taxon>
        <taxon>Bacillati</taxon>
        <taxon>Bacillota</taxon>
        <taxon>Negativicutes</taxon>
        <taxon>Selenomonadales</taxon>
        <taxon>Selenomonadaceae</taxon>
        <taxon>Megamonas</taxon>
    </lineage>
</organism>
<keyword evidence="1" id="KW-0812">Transmembrane</keyword>
<protein>
    <submittedName>
        <fullName evidence="2">Uncharacterized protein</fullName>
    </submittedName>
</protein>
<sequence>MQYEKLDIVNLVVVIGLVIALITAIFYGNAELSTTISAGLLGYLGGLVRVNNSTNKDITK</sequence>
<accession>A0ABP2NLB0</accession>
<evidence type="ECO:0000313" key="3">
    <source>
        <dbReference type="Proteomes" id="UP000005963"/>
    </source>
</evidence>
<evidence type="ECO:0000313" key="2">
    <source>
        <dbReference type="EMBL" id="EHR37999.1"/>
    </source>
</evidence>
<feature type="transmembrane region" description="Helical" evidence="1">
    <location>
        <begin position="7"/>
        <end position="26"/>
    </location>
</feature>
<proteinExistence type="predicted"/>
<reference evidence="2 3" key="1">
    <citation type="submission" date="2012-01" db="EMBL/GenBank/DDBJ databases">
        <title>The Genome Sequence of Megamonas funiformis YIT 11815.</title>
        <authorList>
            <consortium name="The Broad Institute Genome Sequencing Platform"/>
            <person name="Earl A."/>
            <person name="Ward D."/>
            <person name="Feldgarden M."/>
            <person name="Gevers D."/>
            <person name="Morotomi M."/>
            <person name="Young S.K."/>
            <person name="Zeng Q."/>
            <person name="Gargeya S."/>
            <person name="Fitzgerald M."/>
            <person name="Haas B."/>
            <person name="Abouelleil A."/>
            <person name="Alvarado L."/>
            <person name="Arachchi H.M."/>
            <person name="Berlin A."/>
            <person name="Chapman S.B."/>
            <person name="Gearin G."/>
            <person name="Goldberg J."/>
            <person name="Griggs A."/>
            <person name="Gujja S."/>
            <person name="Hansen M."/>
            <person name="Heiman D."/>
            <person name="Howarth C."/>
            <person name="Larimer J."/>
            <person name="Lui A."/>
            <person name="MacDonald P.J.P."/>
            <person name="McCowen C."/>
            <person name="Montmayeur A."/>
            <person name="Murphy C."/>
            <person name="Neiman D."/>
            <person name="Pearson M."/>
            <person name="Priest M."/>
            <person name="Roberts A."/>
            <person name="Saif S."/>
            <person name="Shea T."/>
            <person name="Sisk P."/>
            <person name="Stolte C."/>
            <person name="Sykes S."/>
            <person name="Wortman J."/>
            <person name="Nusbaum C."/>
            <person name="Birren B."/>
        </authorList>
    </citation>
    <scope>NUCLEOTIDE SEQUENCE [LARGE SCALE GENOMIC DNA]</scope>
    <source>
        <strain evidence="2 3">YIT 11815</strain>
    </source>
</reference>
<keyword evidence="1" id="KW-1133">Transmembrane helix</keyword>
<dbReference type="Proteomes" id="UP000005963">
    <property type="component" value="Unassembled WGS sequence"/>
</dbReference>
<dbReference type="EMBL" id="ADMB01000044">
    <property type="protein sequence ID" value="EHR37999.1"/>
    <property type="molecule type" value="Genomic_DNA"/>
</dbReference>
<feature type="transmembrane region" description="Helical" evidence="1">
    <location>
        <begin position="32"/>
        <end position="50"/>
    </location>
</feature>
<keyword evidence="1" id="KW-0472">Membrane</keyword>